<keyword evidence="3" id="KW-1185">Reference proteome</keyword>
<organism evidence="2 3">
    <name type="scientific">Clostridium rhizosphaerae</name>
    <dbReference type="NCBI Taxonomy" id="2803861"/>
    <lineage>
        <taxon>Bacteria</taxon>
        <taxon>Bacillati</taxon>
        <taxon>Bacillota</taxon>
        <taxon>Clostridia</taxon>
        <taxon>Eubacteriales</taxon>
        <taxon>Clostridiaceae</taxon>
        <taxon>Clostridium</taxon>
    </lineage>
</organism>
<evidence type="ECO:0008006" key="4">
    <source>
        <dbReference type="Google" id="ProtNLM"/>
    </source>
</evidence>
<sequence>MILKNKTFRSIALLIILTAGASYIILGQTILKSNKAYKSSENVIKNESTNKSADNSSQNLGSEEKTSQAASVNVSQKDMKAIAQNSELNSYVIKVIESYKGGKYPYLLNNDYEHYNGVTENIAYKGSTIAKANPDGSKSSHCVGLTFEVFFKAMEERNKEAGMQMDNFNNMSIDNMKDFMLTWFAAQGGPKSEGDQLAGAIVKYGLGTQIKRLEDAKSGDFIDFSRTKSGHTAVFINWIKDDKGNIVGFKYWSTQDSTNGISYKEEYFSDNINVNFKGAVNRNQLYIGRVWPIINYKSF</sequence>
<evidence type="ECO:0000256" key="1">
    <source>
        <dbReference type="SAM" id="MobiDB-lite"/>
    </source>
</evidence>
<protein>
    <recommendedName>
        <fullName evidence="4">Peptidase C39-like domain-containing protein</fullName>
    </recommendedName>
</protein>
<reference evidence="2 3" key="1">
    <citation type="submission" date="2021-01" db="EMBL/GenBank/DDBJ databases">
        <title>Genome public.</title>
        <authorList>
            <person name="Liu C."/>
            <person name="Sun Q."/>
        </authorList>
    </citation>
    <scope>NUCLEOTIDE SEQUENCE [LARGE SCALE GENOMIC DNA]</scope>
    <source>
        <strain evidence="2 3">YIM B02515</strain>
    </source>
</reference>
<name>A0ABS1T8Y2_9CLOT</name>
<gene>
    <name evidence="2" type="ORF">JK636_03500</name>
</gene>
<proteinExistence type="predicted"/>
<evidence type="ECO:0000313" key="3">
    <source>
        <dbReference type="Proteomes" id="UP000632377"/>
    </source>
</evidence>
<dbReference type="Proteomes" id="UP000632377">
    <property type="component" value="Unassembled WGS sequence"/>
</dbReference>
<dbReference type="RefSeq" id="WP_202747464.1">
    <property type="nucleotide sequence ID" value="NZ_JAESWC010000002.1"/>
</dbReference>
<accession>A0ABS1T8Y2</accession>
<dbReference type="Gene3D" id="3.90.1720.10">
    <property type="entry name" value="endopeptidase domain like (from Nostoc punctiforme)"/>
    <property type="match status" value="1"/>
</dbReference>
<comment type="caution">
    <text evidence="2">The sequence shown here is derived from an EMBL/GenBank/DDBJ whole genome shotgun (WGS) entry which is preliminary data.</text>
</comment>
<evidence type="ECO:0000313" key="2">
    <source>
        <dbReference type="EMBL" id="MBL4934819.1"/>
    </source>
</evidence>
<dbReference type="EMBL" id="JAESWC010000002">
    <property type="protein sequence ID" value="MBL4934819.1"/>
    <property type="molecule type" value="Genomic_DNA"/>
</dbReference>
<feature type="region of interest" description="Disordered" evidence="1">
    <location>
        <begin position="47"/>
        <end position="71"/>
    </location>
</feature>